<dbReference type="InterPro" id="IPR002777">
    <property type="entry name" value="PFD_beta-like"/>
</dbReference>
<dbReference type="Gene3D" id="1.10.287.370">
    <property type="match status" value="1"/>
</dbReference>
<reference evidence="4" key="1">
    <citation type="submission" date="2014-02" db="EMBL/GenBank/DDBJ databases">
        <authorList>
            <person name="Genoscope - CEA"/>
        </authorList>
    </citation>
    <scope>NUCLEOTIDE SEQUENCE</scope>
    <source>
        <strain evidence="4">LS3</strain>
    </source>
</reference>
<name>A0A060T1Y3_BLAAD</name>
<evidence type="ECO:0000256" key="2">
    <source>
        <dbReference type="ARBA" id="ARBA00023186"/>
    </source>
</evidence>
<dbReference type="CDD" id="cd23163">
    <property type="entry name" value="Prefoldin_2"/>
    <property type="match status" value="1"/>
</dbReference>
<dbReference type="InterPro" id="IPR027235">
    <property type="entry name" value="PFD2"/>
</dbReference>
<evidence type="ECO:0000313" key="4">
    <source>
        <dbReference type="EMBL" id="CDP34784.1"/>
    </source>
</evidence>
<dbReference type="PANTHER" id="PTHR13303">
    <property type="entry name" value="PREFOLDIN SUBUNIT 2"/>
    <property type="match status" value="1"/>
</dbReference>
<keyword evidence="3" id="KW-0175">Coiled coil</keyword>
<gene>
    <name evidence="4" type="ORF">GNLVRS02_ARAD1C20416g</name>
</gene>
<proteinExistence type="inferred from homology"/>
<dbReference type="EMBL" id="HG937693">
    <property type="protein sequence ID" value="CDP34784.1"/>
    <property type="molecule type" value="Genomic_DNA"/>
</dbReference>
<dbReference type="GO" id="GO:0006457">
    <property type="term" value="P:protein folding"/>
    <property type="evidence" value="ECO:0007669"/>
    <property type="project" value="InterPro"/>
</dbReference>
<dbReference type="AlphaFoldDB" id="A0A060T1Y3"/>
<organism evidence="4">
    <name type="scientific">Blastobotrys adeninivorans</name>
    <name type="common">Yeast</name>
    <name type="synonym">Arxula adeninivorans</name>
    <dbReference type="NCBI Taxonomy" id="409370"/>
    <lineage>
        <taxon>Eukaryota</taxon>
        <taxon>Fungi</taxon>
        <taxon>Dikarya</taxon>
        <taxon>Ascomycota</taxon>
        <taxon>Saccharomycotina</taxon>
        <taxon>Dipodascomycetes</taxon>
        <taxon>Dipodascales</taxon>
        <taxon>Trichomonascaceae</taxon>
        <taxon>Blastobotrys</taxon>
    </lineage>
</organism>
<dbReference type="SUPFAM" id="SSF46579">
    <property type="entry name" value="Prefoldin"/>
    <property type="match status" value="1"/>
</dbReference>
<protein>
    <submittedName>
        <fullName evidence="4">ARAD1C20416p</fullName>
    </submittedName>
</protein>
<sequence length="114" mass="13069">MAEPKVNAELQLQYNQFKSTLTQISEKIGDIEAQVEEHKLVLDTLNGADPDRKCFRMVGGVLVEKKVKDVLPVLTTNEQGLETVLKNLAEDYKKTEKELDEWRKKNKVQIVKTQ</sequence>
<dbReference type="FunFam" id="1.10.287.370:FF:000002">
    <property type="entry name" value="Prefoldin subunit 2"/>
    <property type="match status" value="1"/>
</dbReference>
<feature type="coiled-coil region" evidence="3">
    <location>
        <begin position="78"/>
        <end position="105"/>
    </location>
</feature>
<reference evidence="4" key="2">
    <citation type="submission" date="2014-06" db="EMBL/GenBank/DDBJ databases">
        <title>The complete genome of Blastobotrys (Arxula) adeninivorans LS3 - a yeast of biotechnological interest.</title>
        <authorList>
            <person name="Kunze G."/>
            <person name="Gaillardin C."/>
            <person name="Czernicka M."/>
            <person name="Durrens P."/>
            <person name="Martin T."/>
            <person name="Boer E."/>
            <person name="Gabaldon T."/>
            <person name="Cruz J."/>
            <person name="Talla E."/>
            <person name="Marck C."/>
            <person name="Goffeau A."/>
            <person name="Barbe V."/>
            <person name="Baret P."/>
            <person name="Baronian K."/>
            <person name="Beier S."/>
            <person name="Bleykasten C."/>
            <person name="Bode R."/>
            <person name="Casaregola S."/>
            <person name="Despons L."/>
            <person name="Fairhead C."/>
            <person name="Giersberg M."/>
            <person name="Gierski P."/>
            <person name="Hahnel U."/>
            <person name="Hartmann A."/>
            <person name="Jankowska D."/>
            <person name="Jubin C."/>
            <person name="Jung P."/>
            <person name="Lafontaine I."/>
            <person name="Leh-Louis V."/>
            <person name="Lemaire M."/>
            <person name="Marcet-Houben M."/>
            <person name="Mascher M."/>
            <person name="Morel G."/>
            <person name="Richard G.-F."/>
            <person name="Riechen J."/>
            <person name="Sacerdot C."/>
            <person name="Sarkar A."/>
            <person name="Savel G."/>
            <person name="Schacherer J."/>
            <person name="Sherman D."/>
            <person name="Straub M.-L."/>
            <person name="Stein N."/>
            <person name="Thierry A."/>
            <person name="Trautwein-Schult A."/>
            <person name="Westhof E."/>
            <person name="Worch S."/>
            <person name="Dujon B."/>
            <person name="Souciet J.-L."/>
            <person name="Wincker P."/>
            <person name="Scholz U."/>
            <person name="Neuveglise N."/>
        </authorList>
    </citation>
    <scope>NUCLEOTIDE SEQUENCE</scope>
    <source>
        <strain evidence="4">LS3</strain>
    </source>
</reference>
<evidence type="ECO:0000256" key="1">
    <source>
        <dbReference type="ARBA" id="ARBA00008045"/>
    </source>
</evidence>
<evidence type="ECO:0000256" key="3">
    <source>
        <dbReference type="SAM" id="Coils"/>
    </source>
</evidence>
<dbReference type="PhylomeDB" id="A0A060T1Y3"/>
<dbReference type="InterPro" id="IPR009053">
    <property type="entry name" value="Prefoldin"/>
</dbReference>
<comment type="similarity">
    <text evidence="1">Belongs to the prefoldin subunit beta family.</text>
</comment>
<dbReference type="GO" id="GO:0051082">
    <property type="term" value="F:unfolded protein binding"/>
    <property type="evidence" value="ECO:0007669"/>
    <property type="project" value="InterPro"/>
</dbReference>
<dbReference type="GO" id="GO:0016272">
    <property type="term" value="C:prefoldin complex"/>
    <property type="evidence" value="ECO:0007669"/>
    <property type="project" value="InterPro"/>
</dbReference>
<keyword evidence="2" id="KW-0143">Chaperone</keyword>
<dbReference type="Pfam" id="PF01920">
    <property type="entry name" value="Prefoldin_2"/>
    <property type="match status" value="1"/>
</dbReference>
<accession>A0A060T1Y3</accession>